<feature type="transmembrane region" description="Helical" evidence="13">
    <location>
        <begin position="244"/>
        <end position="265"/>
    </location>
</feature>
<gene>
    <name evidence="14" type="ORF">ING2E5B_1129</name>
</gene>
<keyword evidence="15" id="KW-1185">Reference proteome</keyword>
<keyword evidence="12" id="KW-0479">Metal-binding</keyword>
<sequence>MHRFNYRFVFSSIGLVLMIEALFMLFSALIGEYYNESAVRSIYISSIVTSLSGTFFMFLGRKKNKRSGNITKREVYITVTAVWLVLSVYGTLPYLLSGSIPSFTNAFFESMCGFTTTGSSTLFNIEAFPKSLHFWRSITQWIGGIGIVIFVLSFMTVFGSVSAHFYEVESIGIAEDLFRPRIKEVSKNIALTYVALTIIGFFFLWAGPMDAFDAACHTFSAISTGGFSTKHYSIASFNSPFTEYVITLLMFFGATNFLLISAIFSKFSFKMLKNEEFRWYVSLIMLFTIGITGALLATGQMSDIEETFRTVLFQVVAAITTTGYATVDFLAWGPFYWLLFLVLILFCGCEGSTSGGMKISRLVVLAKNSLLVFKRQVHPNALYMVKINDKVVSNDSISKVIAFVFLYIFVTIMSAVILSLTGMTFEESISVALSTISNYGFGLGSYGPSGTFESATVFAKYFLSFLMLVGRLEIFTVLSLFVPSFWKR</sequence>
<keyword evidence="3" id="KW-0813">Transport</keyword>
<dbReference type="KEGG" id="pbt:ING2E5B_1129"/>
<feature type="transmembrane region" description="Helical" evidence="13">
    <location>
        <begin position="141"/>
        <end position="168"/>
    </location>
</feature>
<dbReference type="PATRIC" id="fig|1562970.3.peg.1117"/>
<feature type="binding site" evidence="12">
    <location>
        <position position="322"/>
    </location>
    <ligand>
        <name>K(+)</name>
        <dbReference type="ChEBI" id="CHEBI:29103"/>
    </ligand>
</feature>
<dbReference type="PIRSF" id="PIRSF006247">
    <property type="entry name" value="TrkH"/>
    <property type="match status" value="1"/>
</dbReference>
<comment type="similarity">
    <text evidence="2">Belongs to the TrkH potassium transport family.</text>
</comment>
<evidence type="ECO:0000256" key="2">
    <source>
        <dbReference type="ARBA" id="ARBA00009137"/>
    </source>
</evidence>
<dbReference type="OrthoDB" id="9810952at2"/>
<evidence type="ECO:0000256" key="8">
    <source>
        <dbReference type="ARBA" id="ARBA00022958"/>
    </source>
</evidence>
<feature type="transmembrane region" description="Helical" evidence="13">
    <location>
        <begin position="7"/>
        <end position="30"/>
    </location>
</feature>
<feature type="transmembrane region" description="Helical" evidence="13">
    <location>
        <begin position="277"/>
        <end position="297"/>
    </location>
</feature>
<dbReference type="GO" id="GO:0005886">
    <property type="term" value="C:plasma membrane"/>
    <property type="evidence" value="ECO:0007669"/>
    <property type="project" value="UniProtKB-SubCell"/>
</dbReference>
<protein>
    <recommendedName>
        <fullName evidence="16">Trk system potassium uptake protein TrkH</fullName>
    </recommendedName>
</protein>
<dbReference type="STRING" id="1562970.ING2E5B_1129"/>
<feature type="binding site" evidence="12">
    <location>
        <position position="438"/>
    </location>
    <ligand>
        <name>K(+)</name>
        <dbReference type="ChEBI" id="CHEBI:29103"/>
    </ligand>
</feature>
<dbReference type="Pfam" id="PF02386">
    <property type="entry name" value="TrkH"/>
    <property type="match status" value="1"/>
</dbReference>
<organism evidence="14 15">
    <name type="scientific">Fermentimonas caenicola</name>
    <dbReference type="NCBI Taxonomy" id="1562970"/>
    <lineage>
        <taxon>Bacteria</taxon>
        <taxon>Pseudomonadati</taxon>
        <taxon>Bacteroidota</taxon>
        <taxon>Bacteroidia</taxon>
        <taxon>Bacteroidales</taxon>
        <taxon>Dysgonomonadaceae</taxon>
        <taxon>Fermentimonas</taxon>
    </lineage>
</organism>
<evidence type="ECO:0000256" key="13">
    <source>
        <dbReference type="SAM" id="Phobius"/>
    </source>
</evidence>
<keyword evidence="10" id="KW-0406">Ion transport</keyword>
<reference evidence="14 15" key="1">
    <citation type="submission" date="2014-08" db="EMBL/GenBank/DDBJ databases">
        <authorList>
            <person name="Wibberg D."/>
        </authorList>
    </citation>
    <scope>NUCLEOTIDE SEQUENCE [LARGE SCALE GENOMIC DNA]</scope>
    <source>
        <strain evidence="15">ING2-E5B</strain>
    </source>
</reference>
<dbReference type="HOGENOM" id="CLU_030708_0_2_10"/>
<evidence type="ECO:0000256" key="4">
    <source>
        <dbReference type="ARBA" id="ARBA00022475"/>
    </source>
</evidence>
<keyword evidence="6" id="KW-0633">Potassium transport</keyword>
<evidence type="ECO:0000256" key="6">
    <source>
        <dbReference type="ARBA" id="ARBA00022538"/>
    </source>
</evidence>
<evidence type="ECO:0000256" key="5">
    <source>
        <dbReference type="ARBA" id="ARBA00022519"/>
    </source>
</evidence>
<feature type="binding site" evidence="12">
    <location>
        <position position="117"/>
    </location>
    <ligand>
        <name>K(+)</name>
        <dbReference type="ChEBI" id="CHEBI:29103"/>
    </ligand>
</feature>
<keyword evidence="5" id="KW-0997">Cell inner membrane</keyword>
<feature type="binding site" evidence="12">
    <location>
        <position position="321"/>
    </location>
    <ligand>
        <name>K(+)</name>
        <dbReference type="ChEBI" id="CHEBI:29103"/>
    </ligand>
</feature>
<keyword evidence="7 13" id="KW-0812">Transmembrane</keyword>
<evidence type="ECO:0008006" key="16">
    <source>
        <dbReference type="Google" id="ProtNLM"/>
    </source>
</evidence>
<accession>A0A098C0D5</accession>
<evidence type="ECO:0000313" key="15">
    <source>
        <dbReference type="Proteomes" id="UP000032417"/>
    </source>
</evidence>
<feature type="transmembrane region" description="Helical" evidence="13">
    <location>
        <begin position="189"/>
        <end position="207"/>
    </location>
</feature>
<evidence type="ECO:0000256" key="1">
    <source>
        <dbReference type="ARBA" id="ARBA00004429"/>
    </source>
</evidence>
<evidence type="ECO:0000313" key="14">
    <source>
        <dbReference type="EMBL" id="CEA15881.1"/>
    </source>
</evidence>
<evidence type="ECO:0000256" key="10">
    <source>
        <dbReference type="ARBA" id="ARBA00023065"/>
    </source>
</evidence>
<feature type="transmembrane region" description="Helical" evidence="13">
    <location>
        <begin position="329"/>
        <end position="349"/>
    </location>
</feature>
<feature type="transmembrane region" description="Helical" evidence="13">
    <location>
        <begin position="42"/>
        <end position="59"/>
    </location>
</feature>
<evidence type="ECO:0000256" key="3">
    <source>
        <dbReference type="ARBA" id="ARBA00022448"/>
    </source>
</evidence>
<proteinExistence type="inferred from homology"/>
<feature type="transmembrane region" description="Helical" evidence="13">
    <location>
        <begin position="400"/>
        <end position="420"/>
    </location>
</feature>
<feature type="transmembrane region" description="Helical" evidence="13">
    <location>
        <begin position="75"/>
        <end position="96"/>
    </location>
</feature>
<feature type="transmembrane region" description="Helical" evidence="13">
    <location>
        <begin position="461"/>
        <end position="482"/>
    </location>
</feature>
<feature type="binding site" evidence="12">
    <location>
        <position position="116"/>
    </location>
    <ligand>
        <name>K(+)</name>
        <dbReference type="ChEBI" id="CHEBI:29103"/>
    </ligand>
</feature>
<keyword evidence="9 13" id="KW-1133">Transmembrane helix</keyword>
<dbReference type="AlphaFoldDB" id="A0A098C0D5"/>
<name>A0A098C0D5_9BACT</name>
<evidence type="ECO:0000256" key="7">
    <source>
        <dbReference type="ARBA" id="ARBA00022692"/>
    </source>
</evidence>
<dbReference type="InterPro" id="IPR004772">
    <property type="entry name" value="TrkH"/>
</dbReference>
<dbReference type="PANTHER" id="PTHR32024">
    <property type="entry name" value="TRK SYSTEM POTASSIUM UPTAKE PROTEIN TRKG-RELATED"/>
    <property type="match status" value="1"/>
</dbReference>
<keyword evidence="4" id="KW-1003">Cell membrane</keyword>
<comment type="subcellular location">
    <subcellularLocation>
        <location evidence="1">Cell inner membrane</location>
        <topology evidence="1">Multi-pass membrane protein</topology>
    </subcellularLocation>
</comment>
<keyword evidence="8 12" id="KW-0630">Potassium</keyword>
<feature type="binding site" evidence="12">
    <location>
        <position position="225"/>
    </location>
    <ligand>
        <name>K(+)</name>
        <dbReference type="ChEBI" id="CHEBI:29103"/>
    </ligand>
</feature>
<keyword evidence="11 13" id="KW-0472">Membrane</keyword>
<dbReference type="GO" id="GO:0046872">
    <property type="term" value="F:metal ion binding"/>
    <property type="evidence" value="ECO:0007669"/>
    <property type="project" value="UniProtKB-KW"/>
</dbReference>
<evidence type="ECO:0000256" key="11">
    <source>
        <dbReference type="ARBA" id="ARBA00023136"/>
    </source>
</evidence>
<dbReference type="Proteomes" id="UP000032417">
    <property type="component" value="Chromosome 1"/>
</dbReference>
<dbReference type="InterPro" id="IPR003445">
    <property type="entry name" value="Cat_transpt"/>
</dbReference>
<evidence type="ECO:0000256" key="9">
    <source>
        <dbReference type="ARBA" id="ARBA00022989"/>
    </source>
</evidence>
<evidence type="ECO:0000256" key="12">
    <source>
        <dbReference type="PIRSR" id="PIRSR006247-1"/>
    </source>
</evidence>
<dbReference type="PANTHER" id="PTHR32024:SF2">
    <property type="entry name" value="TRK SYSTEM POTASSIUM UPTAKE PROTEIN TRKG-RELATED"/>
    <property type="match status" value="1"/>
</dbReference>
<dbReference type="EMBL" id="LN515532">
    <property type="protein sequence ID" value="CEA15881.1"/>
    <property type="molecule type" value="Genomic_DNA"/>
</dbReference>
<dbReference type="GO" id="GO:0015379">
    <property type="term" value="F:potassium:chloride symporter activity"/>
    <property type="evidence" value="ECO:0007669"/>
    <property type="project" value="InterPro"/>
</dbReference>